<name>A0ABV3P9W5_9ACTN</name>
<dbReference type="PROSITE" id="PS51318">
    <property type="entry name" value="TAT"/>
    <property type="match status" value="1"/>
</dbReference>
<dbReference type="InterPro" id="IPR015915">
    <property type="entry name" value="Kelch-typ_b-propeller"/>
</dbReference>
<evidence type="ECO:0000313" key="1">
    <source>
        <dbReference type="EMBL" id="MEW9266436.1"/>
    </source>
</evidence>
<evidence type="ECO:0008006" key="3">
    <source>
        <dbReference type="Google" id="ProtNLM"/>
    </source>
</evidence>
<reference evidence="1 2" key="1">
    <citation type="submission" date="2024-07" db="EMBL/GenBank/DDBJ databases">
        <authorList>
            <person name="Thanompreechachai J."/>
            <person name="Duangmal K."/>
        </authorList>
    </citation>
    <scope>NUCLEOTIDE SEQUENCE [LARGE SCALE GENOMIC DNA]</scope>
    <source>
        <strain evidence="1 2">KCTC 19886</strain>
    </source>
</reference>
<accession>A0ABV3P9W5</accession>
<dbReference type="InterPro" id="IPR006311">
    <property type="entry name" value="TAT_signal"/>
</dbReference>
<dbReference type="EMBL" id="JBFNQN010000012">
    <property type="protein sequence ID" value="MEW9266436.1"/>
    <property type="molecule type" value="Genomic_DNA"/>
</dbReference>
<sequence length="378" mass="39344">MRPSGVLRRRELLALSAVGALTACGRSAGGSPGESPAWPGELTVLTGGWRELPATPVSPRRAPTLTWTGTELLVTGGVGREVGPPVSCPPGALCVPPETEPLDGSGAFDPVSRTWRRLTGGNVFHHGPAWTGRLLTDGGTWFDPATDQTGRAPENGLLVYAPASWSGTEVLCVGTDGSGQPVPHTLWAWDPSTGATRTSRVPGPDSGETCHLAWAGGELLVESTLVPAGGDVTPVHAYDPQADRWRPTALAASAPGSTPLGSWDGSRLVRLRGSSQDGFPDDVRQLDLVDPQDGSSSAVEVPTALTTGGWTPQVVVGPGRVAVGLGGRFAVLDGETWTALPELPDVEATTIPTAAWAGERLVVWDDAMHRTGWSFEMA</sequence>
<dbReference type="RefSeq" id="WP_367639574.1">
    <property type="nucleotide sequence ID" value="NZ_JBFNQN010000012.1"/>
</dbReference>
<comment type="caution">
    <text evidence="1">The sequence shown here is derived from an EMBL/GenBank/DDBJ whole genome shotgun (WGS) entry which is preliminary data.</text>
</comment>
<gene>
    <name evidence="1" type="ORF">AB1207_16925</name>
</gene>
<protein>
    <recommendedName>
        <fullName evidence="3">Galactose oxidase-like protein</fullName>
    </recommendedName>
</protein>
<evidence type="ECO:0000313" key="2">
    <source>
        <dbReference type="Proteomes" id="UP001555826"/>
    </source>
</evidence>
<proteinExistence type="predicted"/>
<dbReference type="Gene3D" id="2.120.10.80">
    <property type="entry name" value="Kelch-type beta propeller"/>
    <property type="match status" value="2"/>
</dbReference>
<keyword evidence="2" id="KW-1185">Reference proteome</keyword>
<dbReference type="PROSITE" id="PS51257">
    <property type="entry name" value="PROKAR_LIPOPROTEIN"/>
    <property type="match status" value="1"/>
</dbReference>
<dbReference type="Proteomes" id="UP001555826">
    <property type="component" value="Unassembled WGS sequence"/>
</dbReference>
<dbReference type="SUPFAM" id="SSF117281">
    <property type="entry name" value="Kelch motif"/>
    <property type="match status" value="1"/>
</dbReference>
<organism evidence="1 2">
    <name type="scientific">Kineococcus endophyticus</name>
    <dbReference type="NCBI Taxonomy" id="1181883"/>
    <lineage>
        <taxon>Bacteria</taxon>
        <taxon>Bacillati</taxon>
        <taxon>Actinomycetota</taxon>
        <taxon>Actinomycetes</taxon>
        <taxon>Kineosporiales</taxon>
        <taxon>Kineosporiaceae</taxon>
        <taxon>Kineococcus</taxon>
    </lineage>
</organism>